<dbReference type="AlphaFoldDB" id="A0A9I9E6W8"/>
<evidence type="ECO:0000256" key="1">
    <source>
        <dbReference type="SAM" id="MobiDB-lite"/>
    </source>
</evidence>
<sequence length="189" mass="20784">MALEGQTGSMLGIKVMAYDLPLGRQLGRCGGSRIQWLQYKMGGKVIERVFPPSEERSQALEGGHASTSAIMEETQSQPSSSKAGGGGGDCVEWEEEVGPYKSFSIAITVESLEWLNTPQTTRFFHYKKRGYSRRTNTSAKMQRTSEKDIPTYKTASGSTSGEMRRERLSRRRTKAASGKPFPTPGYASA</sequence>
<proteinExistence type="predicted"/>
<feature type="compositionally biased region" description="Polar residues" evidence="1">
    <location>
        <begin position="133"/>
        <end position="142"/>
    </location>
</feature>
<dbReference type="Gramene" id="MELO3C029642.2.1">
    <property type="protein sequence ID" value="MELO3C029642.2.1"/>
    <property type="gene ID" value="MELO3C029642.2"/>
</dbReference>
<organism evidence="2">
    <name type="scientific">Cucumis melo</name>
    <name type="common">Muskmelon</name>
    <dbReference type="NCBI Taxonomy" id="3656"/>
    <lineage>
        <taxon>Eukaryota</taxon>
        <taxon>Viridiplantae</taxon>
        <taxon>Streptophyta</taxon>
        <taxon>Embryophyta</taxon>
        <taxon>Tracheophyta</taxon>
        <taxon>Spermatophyta</taxon>
        <taxon>Magnoliopsida</taxon>
        <taxon>eudicotyledons</taxon>
        <taxon>Gunneridae</taxon>
        <taxon>Pentapetalae</taxon>
        <taxon>rosids</taxon>
        <taxon>fabids</taxon>
        <taxon>Cucurbitales</taxon>
        <taxon>Cucurbitaceae</taxon>
        <taxon>Benincaseae</taxon>
        <taxon>Cucumis</taxon>
    </lineage>
</organism>
<evidence type="ECO:0000313" key="2">
    <source>
        <dbReference type="EnsemblPlants" id="MELO3C029642.2.1"/>
    </source>
</evidence>
<accession>A0A9I9E6W8</accession>
<name>A0A9I9E6W8_CUCME</name>
<dbReference type="EnsemblPlants" id="MELO3C029642.2.1">
    <property type="protein sequence ID" value="MELO3C029642.2.1"/>
    <property type="gene ID" value="MELO3C029642.2"/>
</dbReference>
<protein>
    <submittedName>
        <fullName evidence="2">Uncharacterized protein</fullName>
    </submittedName>
</protein>
<reference evidence="2" key="1">
    <citation type="submission" date="2023-03" db="UniProtKB">
        <authorList>
            <consortium name="EnsemblPlants"/>
        </authorList>
    </citation>
    <scope>IDENTIFICATION</scope>
</reference>
<feature type="compositionally biased region" description="Polar residues" evidence="1">
    <location>
        <begin position="70"/>
        <end position="82"/>
    </location>
</feature>
<feature type="region of interest" description="Disordered" evidence="1">
    <location>
        <begin position="70"/>
        <end position="89"/>
    </location>
</feature>
<feature type="region of interest" description="Disordered" evidence="1">
    <location>
        <begin position="131"/>
        <end position="189"/>
    </location>
</feature>